<comment type="catalytic activity">
    <reaction evidence="7">
        <text>diphosphate + H2O = 2 phosphate + H(+)</text>
        <dbReference type="Rhea" id="RHEA:24576"/>
        <dbReference type="ChEBI" id="CHEBI:15377"/>
        <dbReference type="ChEBI" id="CHEBI:15378"/>
        <dbReference type="ChEBI" id="CHEBI:33019"/>
        <dbReference type="ChEBI" id="CHEBI:43474"/>
        <dbReference type="EC" id="3.6.1.1"/>
    </reaction>
</comment>
<gene>
    <name evidence="9" type="ORF">CYMTET_25175</name>
</gene>
<organism evidence="9 10">
    <name type="scientific">Cymbomonas tetramitiformis</name>
    <dbReference type="NCBI Taxonomy" id="36881"/>
    <lineage>
        <taxon>Eukaryota</taxon>
        <taxon>Viridiplantae</taxon>
        <taxon>Chlorophyta</taxon>
        <taxon>Pyramimonadophyceae</taxon>
        <taxon>Pyramimonadales</taxon>
        <taxon>Pyramimonadaceae</taxon>
        <taxon>Cymbomonas</taxon>
    </lineage>
</organism>
<evidence type="ECO:0000259" key="8">
    <source>
        <dbReference type="SMART" id="SM01131"/>
    </source>
</evidence>
<dbReference type="Pfam" id="PF01368">
    <property type="entry name" value="DHH"/>
    <property type="match status" value="1"/>
</dbReference>
<dbReference type="InterPro" id="IPR001667">
    <property type="entry name" value="DDH_dom"/>
</dbReference>
<dbReference type="Proteomes" id="UP001190700">
    <property type="component" value="Unassembled WGS sequence"/>
</dbReference>
<evidence type="ECO:0000313" key="9">
    <source>
        <dbReference type="EMBL" id="KAK3266185.1"/>
    </source>
</evidence>
<evidence type="ECO:0000256" key="2">
    <source>
        <dbReference type="ARBA" id="ARBA00012146"/>
    </source>
</evidence>
<dbReference type="InterPro" id="IPR038222">
    <property type="entry name" value="DHHA2_dom_sf"/>
</dbReference>
<dbReference type="EMBL" id="LGRX02013378">
    <property type="protein sequence ID" value="KAK3266185.1"/>
    <property type="molecule type" value="Genomic_DNA"/>
</dbReference>
<dbReference type="FunFam" id="3.90.1640.10:FF:000001">
    <property type="entry name" value="Probable manganese-dependent inorganic pyrophosphatase"/>
    <property type="match status" value="1"/>
</dbReference>
<proteinExistence type="predicted"/>
<accession>A0AAE0FUM9</accession>
<dbReference type="GO" id="GO:0046872">
    <property type="term" value="F:metal ion binding"/>
    <property type="evidence" value="ECO:0007669"/>
    <property type="project" value="UniProtKB-KW"/>
</dbReference>
<keyword evidence="10" id="KW-1185">Reference proteome</keyword>
<evidence type="ECO:0000256" key="4">
    <source>
        <dbReference type="ARBA" id="ARBA00022801"/>
    </source>
</evidence>
<dbReference type="SMART" id="SM01131">
    <property type="entry name" value="DHHA2"/>
    <property type="match status" value="1"/>
</dbReference>
<keyword evidence="3" id="KW-0479">Metal-binding</keyword>
<evidence type="ECO:0000256" key="7">
    <source>
        <dbReference type="ARBA" id="ARBA00047820"/>
    </source>
</evidence>
<sequence>MKAKFRKKYGFSLLSIPPLFISVTMIGIAARFASKPALAYQIPSFVRYASTIKVFGHKVPDTDAICGAMVRAWELEQHGEKATAYRLGDLNKETEFVLNTFALGAPPLLETLEAQSRVAIVDTNNPKELPEGLGDSEVMSIVDHHKLCGLSTDKPLDIDIRPLCSTGSILYARMKVAGIEPTKTMAGLMLSCILSDSLEFRSPTTTPTDKVYAEELAKLSGLNISEHAAAMFAAKADIGHLSPEQVVMMDSKIFDIGGRQLRVSVVETTAPAIALTQKSALQEGMKEIAKEQKLDDVLLFVVDILKEEAVFVSSTPAANALVEKAWGVPVAADGLAVIPGVLSRKKQIIPSLEKAAK</sequence>
<name>A0AAE0FUM9_9CHLO</name>
<dbReference type="AlphaFoldDB" id="A0AAE0FUM9"/>
<comment type="caution">
    <text evidence="9">The sequence shown here is derived from an EMBL/GenBank/DDBJ whole genome shotgun (WGS) entry which is preliminary data.</text>
</comment>
<dbReference type="PANTHER" id="PTHR12112:SF22">
    <property type="entry name" value="MANGANESE-DEPENDENT INORGANIC PYROPHOSPHATASE-RELATED"/>
    <property type="match status" value="1"/>
</dbReference>
<dbReference type="Gene3D" id="3.90.1640.10">
    <property type="entry name" value="inorganic pyrophosphatase (n-terminal core)"/>
    <property type="match status" value="1"/>
</dbReference>
<dbReference type="Gene3D" id="3.10.310.20">
    <property type="entry name" value="DHHA2 domain"/>
    <property type="match status" value="1"/>
</dbReference>
<evidence type="ECO:0000256" key="5">
    <source>
        <dbReference type="ARBA" id="ARBA00023211"/>
    </source>
</evidence>
<dbReference type="NCBIfam" id="NF003877">
    <property type="entry name" value="PRK05427.1"/>
    <property type="match status" value="1"/>
</dbReference>
<evidence type="ECO:0000256" key="1">
    <source>
        <dbReference type="ARBA" id="ARBA00001936"/>
    </source>
</evidence>
<comment type="cofactor">
    <cofactor evidence="1">
        <name>Mn(2+)</name>
        <dbReference type="ChEBI" id="CHEBI:29035"/>
    </cofactor>
</comment>
<reference evidence="9 10" key="1">
    <citation type="journal article" date="2015" name="Genome Biol. Evol.">
        <title>Comparative Genomics of a Bacterivorous Green Alga Reveals Evolutionary Causalities and Consequences of Phago-Mixotrophic Mode of Nutrition.</title>
        <authorList>
            <person name="Burns J.A."/>
            <person name="Paasch A."/>
            <person name="Narechania A."/>
            <person name="Kim E."/>
        </authorList>
    </citation>
    <scope>NUCLEOTIDE SEQUENCE [LARGE SCALE GENOMIC DNA]</scope>
    <source>
        <strain evidence="9 10">PLY_AMNH</strain>
    </source>
</reference>
<protein>
    <recommendedName>
        <fullName evidence="2">inorganic diphosphatase</fullName>
        <ecNumber evidence="2">3.6.1.1</ecNumber>
    </recommendedName>
    <alternativeName>
        <fullName evidence="6">Pyrophosphate phospho-hydrolase</fullName>
    </alternativeName>
</protein>
<keyword evidence="5" id="KW-0464">Manganese</keyword>
<dbReference type="SUPFAM" id="SSF64182">
    <property type="entry name" value="DHH phosphoesterases"/>
    <property type="match status" value="1"/>
</dbReference>
<dbReference type="InterPro" id="IPR038763">
    <property type="entry name" value="DHH_sf"/>
</dbReference>
<dbReference type="Pfam" id="PF02833">
    <property type="entry name" value="DHHA2"/>
    <property type="match status" value="1"/>
</dbReference>
<evidence type="ECO:0000256" key="3">
    <source>
        <dbReference type="ARBA" id="ARBA00022723"/>
    </source>
</evidence>
<dbReference type="GO" id="GO:0004427">
    <property type="term" value="F:inorganic diphosphate phosphatase activity"/>
    <property type="evidence" value="ECO:0007669"/>
    <property type="project" value="UniProtKB-EC"/>
</dbReference>
<evidence type="ECO:0000256" key="6">
    <source>
        <dbReference type="ARBA" id="ARBA00032535"/>
    </source>
</evidence>
<dbReference type="PANTHER" id="PTHR12112">
    <property type="entry name" value="BNIP - RELATED"/>
    <property type="match status" value="1"/>
</dbReference>
<dbReference type="GO" id="GO:0005737">
    <property type="term" value="C:cytoplasm"/>
    <property type="evidence" value="ECO:0007669"/>
    <property type="project" value="InterPro"/>
</dbReference>
<dbReference type="InterPro" id="IPR004097">
    <property type="entry name" value="DHHA2"/>
</dbReference>
<evidence type="ECO:0000313" key="10">
    <source>
        <dbReference type="Proteomes" id="UP001190700"/>
    </source>
</evidence>
<dbReference type="EC" id="3.6.1.1" evidence="2"/>
<keyword evidence="4" id="KW-0378">Hydrolase</keyword>
<feature type="domain" description="DHHA2" evidence="8">
    <location>
        <begin position="228"/>
        <end position="356"/>
    </location>
</feature>